<keyword evidence="2" id="KW-1185">Reference proteome</keyword>
<reference evidence="1 2" key="1">
    <citation type="submission" date="2024-10" db="EMBL/GenBank/DDBJ databases">
        <title>Updated reference genomes for cyclostephanoid diatoms.</title>
        <authorList>
            <person name="Roberts W.R."/>
            <person name="Alverson A.J."/>
        </authorList>
    </citation>
    <scope>NUCLEOTIDE SEQUENCE [LARGE SCALE GENOMIC DNA]</scope>
    <source>
        <strain evidence="1 2">AJA228-03</strain>
    </source>
</reference>
<dbReference type="AlphaFoldDB" id="A0ABD3SQE4"/>
<protein>
    <submittedName>
        <fullName evidence="1">Uncharacterized protein</fullName>
    </submittedName>
</protein>
<dbReference type="EMBL" id="JALLPB020000018">
    <property type="protein sequence ID" value="KAL3826586.1"/>
    <property type="molecule type" value="Genomic_DNA"/>
</dbReference>
<evidence type="ECO:0000313" key="1">
    <source>
        <dbReference type="EMBL" id="KAL3826586.1"/>
    </source>
</evidence>
<organism evidence="1 2">
    <name type="scientific">Cyclostephanos tholiformis</name>
    <dbReference type="NCBI Taxonomy" id="382380"/>
    <lineage>
        <taxon>Eukaryota</taxon>
        <taxon>Sar</taxon>
        <taxon>Stramenopiles</taxon>
        <taxon>Ochrophyta</taxon>
        <taxon>Bacillariophyta</taxon>
        <taxon>Coscinodiscophyceae</taxon>
        <taxon>Thalassiosirophycidae</taxon>
        <taxon>Stephanodiscales</taxon>
        <taxon>Stephanodiscaceae</taxon>
        <taxon>Cyclostephanos</taxon>
    </lineage>
</organism>
<dbReference type="Proteomes" id="UP001530377">
    <property type="component" value="Unassembled WGS sequence"/>
</dbReference>
<gene>
    <name evidence="1" type="ORF">ACHAXA_010511</name>
</gene>
<evidence type="ECO:0000313" key="2">
    <source>
        <dbReference type="Proteomes" id="UP001530377"/>
    </source>
</evidence>
<sequence>MPDTMSPSGRGFSLFALACATGNVKEVEALLKAAKDDDERTQLLECRESALRIPPFLLTIALAKRPGTRWIFGVAKVLLKYGAPDVKDVAGKNASYYGAGSHATEVTLKISEMCIEAAWSCQFYGTVVTVKGLPNEVYNGLEGKLGGYLVDQNRRIVYLQAPFSPSNEMGCRELAVQSQNIYF</sequence>
<comment type="caution">
    <text evidence="1">The sequence shown here is derived from an EMBL/GenBank/DDBJ whole genome shotgun (WGS) entry which is preliminary data.</text>
</comment>
<accession>A0ABD3SQE4</accession>
<name>A0ABD3SQE4_9STRA</name>
<proteinExistence type="predicted"/>